<keyword evidence="2" id="KW-1185">Reference proteome</keyword>
<evidence type="ECO:0000313" key="1">
    <source>
        <dbReference type="EMBL" id="KAA0916153.1"/>
    </source>
</evidence>
<gene>
    <name evidence="1" type="ORF">FLO80_10530</name>
</gene>
<dbReference type="EMBL" id="VINQ01000006">
    <property type="protein sequence ID" value="KAA0916153.1"/>
    <property type="molecule type" value="Genomic_DNA"/>
</dbReference>
<protein>
    <submittedName>
        <fullName evidence="1">Uncharacterized protein</fullName>
    </submittedName>
</protein>
<reference evidence="1 2" key="1">
    <citation type="submission" date="2019-07" db="EMBL/GenBank/DDBJ databases">
        <title>Aquicoccus porphyridii gen. nov., sp. nov., isolated from a small marine red alga, Porphyridium marinum.</title>
        <authorList>
            <person name="Liu L."/>
        </authorList>
    </citation>
    <scope>NUCLEOTIDE SEQUENCE [LARGE SCALE GENOMIC DNA]</scope>
    <source>
        <strain evidence="1 2">L1 8-17</strain>
    </source>
</reference>
<accession>A0A5A9ZFZ3</accession>
<organism evidence="1 2">
    <name type="scientific">Aquicoccus porphyridii</name>
    <dbReference type="NCBI Taxonomy" id="1852029"/>
    <lineage>
        <taxon>Bacteria</taxon>
        <taxon>Pseudomonadati</taxon>
        <taxon>Pseudomonadota</taxon>
        <taxon>Alphaproteobacteria</taxon>
        <taxon>Rhodobacterales</taxon>
        <taxon>Paracoccaceae</taxon>
        <taxon>Aquicoccus</taxon>
    </lineage>
</organism>
<dbReference type="Proteomes" id="UP000325291">
    <property type="component" value="Unassembled WGS sequence"/>
</dbReference>
<dbReference type="RefSeq" id="WP_111368167.1">
    <property type="nucleotide sequence ID" value="NZ_VINQ01000006.1"/>
</dbReference>
<evidence type="ECO:0000313" key="2">
    <source>
        <dbReference type="Proteomes" id="UP000325291"/>
    </source>
</evidence>
<comment type="caution">
    <text evidence="1">The sequence shown here is derived from an EMBL/GenBank/DDBJ whole genome shotgun (WGS) entry which is preliminary data.</text>
</comment>
<proteinExistence type="predicted"/>
<name>A0A5A9ZFZ3_9RHOB</name>
<sequence length="121" mass="13019">MLAAASPTSEHPLETIKLVLLLEARGEKYPESLKNYLKDVLTQTLDLLRDPAASAPTALPDAVSLAVKLSTNDDLRSAVEEILKEDDIASAAAQNALSNLEADCDANRQSAHFSREIYAAI</sequence>
<dbReference type="AlphaFoldDB" id="A0A5A9ZFZ3"/>